<dbReference type="Proteomes" id="UP000799324">
    <property type="component" value="Unassembled WGS sequence"/>
</dbReference>
<organism evidence="1 2">
    <name type="scientific">Lophiostoma macrostomum CBS 122681</name>
    <dbReference type="NCBI Taxonomy" id="1314788"/>
    <lineage>
        <taxon>Eukaryota</taxon>
        <taxon>Fungi</taxon>
        <taxon>Dikarya</taxon>
        <taxon>Ascomycota</taxon>
        <taxon>Pezizomycotina</taxon>
        <taxon>Dothideomycetes</taxon>
        <taxon>Pleosporomycetidae</taxon>
        <taxon>Pleosporales</taxon>
        <taxon>Lophiostomataceae</taxon>
        <taxon>Lophiostoma</taxon>
    </lineage>
</organism>
<dbReference type="EMBL" id="MU004538">
    <property type="protein sequence ID" value="KAF2648452.1"/>
    <property type="molecule type" value="Genomic_DNA"/>
</dbReference>
<gene>
    <name evidence="1" type="ORF">K491DRAFT_698904</name>
</gene>
<proteinExistence type="predicted"/>
<dbReference type="AlphaFoldDB" id="A0A6A6SLV4"/>
<evidence type="ECO:0000313" key="2">
    <source>
        <dbReference type="Proteomes" id="UP000799324"/>
    </source>
</evidence>
<evidence type="ECO:0000313" key="1">
    <source>
        <dbReference type="EMBL" id="KAF2648452.1"/>
    </source>
</evidence>
<reference evidence="1" key="1">
    <citation type="journal article" date="2020" name="Stud. Mycol.">
        <title>101 Dothideomycetes genomes: a test case for predicting lifestyles and emergence of pathogens.</title>
        <authorList>
            <person name="Haridas S."/>
            <person name="Albert R."/>
            <person name="Binder M."/>
            <person name="Bloem J."/>
            <person name="Labutti K."/>
            <person name="Salamov A."/>
            <person name="Andreopoulos B."/>
            <person name="Baker S."/>
            <person name="Barry K."/>
            <person name="Bills G."/>
            <person name="Bluhm B."/>
            <person name="Cannon C."/>
            <person name="Castanera R."/>
            <person name="Culley D."/>
            <person name="Daum C."/>
            <person name="Ezra D."/>
            <person name="Gonzalez J."/>
            <person name="Henrissat B."/>
            <person name="Kuo A."/>
            <person name="Liang C."/>
            <person name="Lipzen A."/>
            <person name="Lutzoni F."/>
            <person name="Magnuson J."/>
            <person name="Mondo S."/>
            <person name="Nolan M."/>
            <person name="Ohm R."/>
            <person name="Pangilinan J."/>
            <person name="Park H.-J."/>
            <person name="Ramirez L."/>
            <person name="Alfaro M."/>
            <person name="Sun H."/>
            <person name="Tritt A."/>
            <person name="Yoshinaga Y."/>
            <person name="Zwiers L.-H."/>
            <person name="Turgeon B."/>
            <person name="Goodwin S."/>
            <person name="Spatafora J."/>
            <person name="Crous P."/>
            <person name="Grigoriev I."/>
        </authorList>
    </citation>
    <scope>NUCLEOTIDE SEQUENCE</scope>
    <source>
        <strain evidence="1">CBS 122681</strain>
    </source>
</reference>
<protein>
    <submittedName>
        <fullName evidence="1">Uncharacterized protein</fullName>
    </submittedName>
</protein>
<name>A0A6A6SLV4_9PLEO</name>
<keyword evidence="2" id="KW-1185">Reference proteome</keyword>
<sequence length="285" mass="30741">MKACSADGKQLLLYNKNAQYELFKTCPACCRYGNHGYADCYTQCDPSKPPDRDPPEAVAKRDDGPPPSIEAKCSPGTWICDKSKSWTMACTADGIFARTSYCGDGCCKYGSTPGVVFCDCRNREPSPEEQDLTARCPPSSAGCGDPKCNCGSGQRRCDYRGNLLVCIKCQWEIETDCGGPKCCLETGLPGTGAQCSCHRGCCGQKKLRAIHELERSAAPAPAPADDEVLDADKKRNCEYNRLSCNGDYSVLQICNKSGQWVVKQKCGKPGRCIPDGLFGTGAKCA</sequence>
<dbReference type="OrthoDB" id="2447837at2759"/>
<accession>A0A6A6SLV4</accession>